<accession>A0A1Y1I4W2</accession>
<dbReference type="SUPFAM" id="SSF81296">
    <property type="entry name" value="E set domains"/>
    <property type="match status" value="3"/>
</dbReference>
<evidence type="ECO:0000259" key="3">
    <source>
        <dbReference type="Pfam" id="PF01833"/>
    </source>
</evidence>
<dbReference type="InterPro" id="IPR002909">
    <property type="entry name" value="IPT_dom"/>
</dbReference>
<dbReference type="Pfam" id="PF01833">
    <property type="entry name" value="TIG"/>
    <property type="match status" value="3"/>
</dbReference>
<dbReference type="OrthoDB" id="125363at2759"/>
<keyword evidence="5" id="KW-1185">Reference proteome</keyword>
<dbReference type="Proteomes" id="UP000054558">
    <property type="component" value="Unassembled WGS sequence"/>
</dbReference>
<evidence type="ECO:0000313" key="4">
    <source>
        <dbReference type="EMBL" id="GAQ85533.1"/>
    </source>
</evidence>
<feature type="domain" description="IPT/TIG" evidence="3">
    <location>
        <begin position="1294"/>
        <end position="1370"/>
    </location>
</feature>
<dbReference type="InterPro" id="IPR013783">
    <property type="entry name" value="Ig-like_fold"/>
</dbReference>
<feature type="region of interest" description="Disordered" evidence="2">
    <location>
        <begin position="1478"/>
        <end position="1500"/>
    </location>
</feature>
<evidence type="ECO:0000256" key="2">
    <source>
        <dbReference type="SAM" id="MobiDB-lite"/>
    </source>
</evidence>
<organism evidence="4 5">
    <name type="scientific">Klebsormidium nitens</name>
    <name type="common">Green alga</name>
    <name type="synonym">Ulothrix nitens</name>
    <dbReference type="NCBI Taxonomy" id="105231"/>
    <lineage>
        <taxon>Eukaryota</taxon>
        <taxon>Viridiplantae</taxon>
        <taxon>Streptophyta</taxon>
        <taxon>Klebsormidiophyceae</taxon>
        <taxon>Klebsormidiales</taxon>
        <taxon>Klebsormidiaceae</taxon>
        <taxon>Klebsormidium</taxon>
    </lineage>
</organism>
<proteinExistence type="predicted"/>
<dbReference type="EMBL" id="DF237189">
    <property type="protein sequence ID" value="GAQ85533.1"/>
    <property type="molecule type" value="Genomic_DNA"/>
</dbReference>
<dbReference type="InterPro" id="IPR014756">
    <property type="entry name" value="Ig_E-set"/>
</dbReference>
<evidence type="ECO:0000313" key="5">
    <source>
        <dbReference type="Proteomes" id="UP000054558"/>
    </source>
</evidence>
<dbReference type="Gene3D" id="2.60.40.10">
    <property type="entry name" value="Immunoglobulins"/>
    <property type="match status" value="3"/>
</dbReference>
<dbReference type="InterPro" id="IPR052387">
    <property type="entry name" value="Fibrocystin"/>
</dbReference>
<keyword evidence="1" id="KW-0732">Signal</keyword>
<protein>
    <recommendedName>
        <fullName evidence="3">IPT/TIG domain-containing protein</fullName>
    </recommendedName>
</protein>
<dbReference type="PANTHER" id="PTHR46769">
    <property type="entry name" value="POLYCYSTIC KIDNEY AND HEPATIC DISEASE 1 (AUTOSOMAL RECESSIVE)-LIKE 1"/>
    <property type="match status" value="1"/>
</dbReference>
<dbReference type="CDD" id="cd00603">
    <property type="entry name" value="IPT_PCSR"/>
    <property type="match status" value="1"/>
</dbReference>
<reference evidence="4 5" key="1">
    <citation type="journal article" date="2014" name="Nat. Commun.">
        <title>Klebsormidium flaccidum genome reveals primary factors for plant terrestrial adaptation.</title>
        <authorList>
            <person name="Hori K."/>
            <person name="Maruyama F."/>
            <person name="Fujisawa T."/>
            <person name="Togashi T."/>
            <person name="Yamamoto N."/>
            <person name="Seo M."/>
            <person name="Sato S."/>
            <person name="Yamada T."/>
            <person name="Mori H."/>
            <person name="Tajima N."/>
            <person name="Moriyama T."/>
            <person name="Ikeuchi M."/>
            <person name="Watanabe M."/>
            <person name="Wada H."/>
            <person name="Kobayashi K."/>
            <person name="Saito M."/>
            <person name="Masuda T."/>
            <person name="Sasaki-Sekimoto Y."/>
            <person name="Mashiguchi K."/>
            <person name="Awai K."/>
            <person name="Shimojima M."/>
            <person name="Masuda S."/>
            <person name="Iwai M."/>
            <person name="Nobusawa T."/>
            <person name="Narise T."/>
            <person name="Kondo S."/>
            <person name="Saito H."/>
            <person name="Sato R."/>
            <person name="Murakawa M."/>
            <person name="Ihara Y."/>
            <person name="Oshima-Yamada Y."/>
            <person name="Ohtaka K."/>
            <person name="Satoh M."/>
            <person name="Sonobe K."/>
            <person name="Ishii M."/>
            <person name="Ohtani R."/>
            <person name="Kanamori-Sato M."/>
            <person name="Honoki R."/>
            <person name="Miyazaki D."/>
            <person name="Mochizuki H."/>
            <person name="Umetsu J."/>
            <person name="Higashi K."/>
            <person name="Shibata D."/>
            <person name="Kamiya Y."/>
            <person name="Sato N."/>
            <person name="Nakamura Y."/>
            <person name="Tabata S."/>
            <person name="Ida S."/>
            <person name="Kurokawa K."/>
            <person name="Ohta H."/>
        </authorList>
    </citation>
    <scope>NUCLEOTIDE SEQUENCE [LARGE SCALE GENOMIC DNA]</scope>
    <source>
        <strain evidence="4 5">NIES-2285</strain>
    </source>
</reference>
<dbReference type="PANTHER" id="PTHR46769:SF2">
    <property type="entry name" value="FIBROCYSTIN-L ISOFORM 2 PRECURSOR-RELATED"/>
    <property type="match status" value="1"/>
</dbReference>
<evidence type="ECO:0000256" key="1">
    <source>
        <dbReference type="ARBA" id="ARBA00022729"/>
    </source>
</evidence>
<sequence>MFCDGGSSPTAEDDGLAWIDEDASTEAVEPVAEDGDLGTSFGLDGINDFEILDDETAEILRDAEPNSGEASDDANKRLCEAYRRLYTKHGQRMALKNLRNTMMPLSRLIAWIACKSLSQYTTMRTIVQFAARKPFSYTDCASGEWREVETFLCARLIVAVYSDASPDIFKWSKLKFLEDPDNQELVDQTVRDWKEAVFDHFAFHELAPPVHIALISDTRHCRGNNFLLVFRAVDHAVSARSDSLEIGDCLLRITAVVNRRMRLRLGGGLVMPDLLSTAAQASLAAKDETADLFDYLIDNVSPYEYLCEGGIRVMQEKAVRVLHCDPALTADMVAQYFVETAGVRPARVLRDSKFKQTQPGFVTWIADFAQSGADCEDQFRDIDEVMRQNNGTFLHPTLGEHAIRLQLLRKRTPGGRASKPWKMLERIQETAANRRNLLELHPARPAHASILEFWDGFAALKNSMTNFRYTILSADLYKAAKSTAGRGFDVRSSEGQAPRAPLTAAKALEEGGGLPSPILIRRATLFAAFSAAPDTVALGKILEGKLGDSNLRIICAPMHTVMRTLKIHLSLIQSVGIGTAPDGPGAKESLDIYAMNQKALINSHLLMKDESNPGDRISMDLNGESIRLVFNRWPDLVGEFLSRVQALLPILATWTTKLIYSHELPTARSRLALWCLTYAEITVARIMDDQLRATQTKDRKNVVVCNHAHVKVAHLPQLHEAFDVPLIDLSEEAGERLQKPNKESMYNRSDRKTDQVDTMIREEFYREKGMIEYGMRITDPHTGQPKHHNAFQETVETNVIYYGCFYNFDQPARFNFVSLLGNLAMGPSDLLADQAYIYLRDQSPIESTESPVAQMNLLQLPPKKPCKCTCLCQCVQGCAKAWPCRCKCRDDCRDCAHGKATADCSCLSYPLVVLLTGKGAGTDQYLHVRFCESGDQTTCSAHIPALVSYLRGSNALPSPGRLIPAKDYILGQLATLCNAAARRFRQRNLVKLGLEARARLAERVTFDFNEPITGPPHGGTLVTIRGRGFGTLCTAEGGRISVRVGDTLATDVTILDDTSITIVTLPGTGGDRPVVIIPPVFVRLHPGDEAGHLLAGQRIELATRFSFGGPTVHPLPPDVRIPTEGGPLCVTGTNLDDPDCLISAVVHDRRGAIVADPEPIDVQVAVATIGGIRLHIGPGPGSLRKLELRNKHGTTYFRMSYQGPEVTAVEEGRELGTVGGARLTLEGRNFGRHGDIEHVTIGTDRCRFNLLEDHRKLQVTVPSSSGGRMPIQVTVRGARSPVRDNIFVQYAAPVVISCTPSAKPGDVISVTGRHLGSTIDQNCQVTIGGILCDYARVTLAHVKLDCRVPEGEGRNHSVLVCISGQWSAPSTAVFAYKEKPKQGSAKRPQLGAELPVVFSEAEITGACRVNVQYRLMRYYADYKDERARMDAFGQPFDKRSQVKAQENHDKVLDRLVKVEKPARSDIWASMRHAWEQEKARRGLLQRDKEAPSSSKRQRKE</sequence>
<feature type="compositionally biased region" description="Basic and acidic residues" evidence="2">
    <location>
        <begin position="1478"/>
        <end position="1490"/>
    </location>
</feature>
<gene>
    <name evidence="4" type="ORF">KFL_002400050</name>
</gene>
<dbReference type="STRING" id="105231.A0A1Y1I4W2"/>
<feature type="domain" description="IPT/TIG" evidence="3">
    <location>
        <begin position="1218"/>
        <end position="1279"/>
    </location>
</feature>
<name>A0A1Y1I4W2_KLENI</name>
<feature type="domain" description="IPT/TIG" evidence="3">
    <location>
        <begin position="1011"/>
        <end position="1076"/>
    </location>
</feature>
<dbReference type="CDD" id="cd00102">
    <property type="entry name" value="IPT"/>
    <property type="match status" value="1"/>
</dbReference>